<name>A0A1F5X3F3_9BACT</name>
<dbReference type="AlphaFoldDB" id="A0A1F5X3F3"/>
<feature type="transmembrane region" description="Helical" evidence="1">
    <location>
        <begin position="7"/>
        <end position="25"/>
    </location>
</feature>
<feature type="transmembrane region" description="Helical" evidence="1">
    <location>
        <begin position="57"/>
        <end position="78"/>
    </location>
</feature>
<comment type="caution">
    <text evidence="2">The sequence shown here is derived from an EMBL/GenBank/DDBJ whole genome shotgun (WGS) entry which is preliminary data.</text>
</comment>
<evidence type="ECO:0000313" key="3">
    <source>
        <dbReference type="Proteomes" id="UP000178684"/>
    </source>
</evidence>
<gene>
    <name evidence="2" type="ORF">A3B18_03635</name>
</gene>
<evidence type="ECO:0000313" key="2">
    <source>
        <dbReference type="EMBL" id="OGF82410.1"/>
    </source>
</evidence>
<organism evidence="2 3">
    <name type="scientific">Candidatus Giovannonibacteria bacterium RIFCSPLOWO2_01_FULL_46_13</name>
    <dbReference type="NCBI Taxonomy" id="1798352"/>
    <lineage>
        <taxon>Bacteria</taxon>
        <taxon>Candidatus Giovannoniibacteriota</taxon>
    </lineage>
</organism>
<feature type="transmembrane region" description="Helical" evidence="1">
    <location>
        <begin position="244"/>
        <end position="269"/>
    </location>
</feature>
<sequence length="390" mass="43197">MNVTFQQLLPWSVGAVLAVFAMWMGGIVSSFWATLGILGFLVILGSLWLLPAFRRFAAIVFVGLVVVWFVAPGIAYWFRTSWPILADTLTRRSIDGELKLSELGDPSALVARMGVAKYCRELDRLQGEWVANRLSHELDSVRQVNPLVFEKPPLPNSKNEKNILAWVKVIEARRAECAKLILQTGQKTTGVSTSPAPRRWVEGFRDFFMDNLELAVWAIALLLVAGVAIAWLKGQMPTWPAAKTAAIIIAVAVVVTILTPEVKAAYVGWKAGSPLPSTSEPTRPEPVLMPNGALYLPQRSEFVLGAGTEQRFRFDSLGFVAIEGNHTIICDPLCRDESGIMVHELPVRTAEWKQRRGGKPCLKDKEAFYVTIRGDETTTLRARTPNDNPC</sequence>
<keyword evidence="1" id="KW-0472">Membrane</keyword>
<keyword evidence="1" id="KW-1133">Transmembrane helix</keyword>
<protein>
    <submittedName>
        <fullName evidence="2">Uncharacterized protein</fullName>
    </submittedName>
</protein>
<dbReference type="Proteomes" id="UP000178684">
    <property type="component" value="Unassembled WGS sequence"/>
</dbReference>
<keyword evidence="1" id="KW-0812">Transmembrane</keyword>
<accession>A0A1F5X3F3</accession>
<feature type="transmembrane region" description="Helical" evidence="1">
    <location>
        <begin position="31"/>
        <end position="50"/>
    </location>
</feature>
<evidence type="ECO:0000256" key="1">
    <source>
        <dbReference type="SAM" id="Phobius"/>
    </source>
</evidence>
<reference evidence="2 3" key="1">
    <citation type="journal article" date="2016" name="Nat. Commun.">
        <title>Thousands of microbial genomes shed light on interconnected biogeochemical processes in an aquifer system.</title>
        <authorList>
            <person name="Anantharaman K."/>
            <person name="Brown C.T."/>
            <person name="Hug L.A."/>
            <person name="Sharon I."/>
            <person name="Castelle C.J."/>
            <person name="Probst A.J."/>
            <person name="Thomas B.C."/>
            <person name="Singh A."/>
            <person name="Wilkins M.J."/>
            <person name="Karaoz U."/>
            <person name="Brodie E.L."/>
            <person name="Williams K.H."/>
            <person name="Hubbard S.S."/>
            <person name="Banfield J.F."/>
        </authorList>
    </citation>
    <scope>NUCLEOTIDE SEQUENCE [LARGE SCALE GENOMIC DNA]</scope>
</reference>
<proteinExistence type="predicted"/>
<feature type="transmembrane region" description="Helical" evidence="1">
    <location>
        <begin position="214"/>
        <end position="232"/>
    </location>
</feature>
<dbReference type="EMBL" id="MFIE01000019">
    <property type="protein sequence ID" value="OGF82410.1"/>
    <property type="molecule type" value="Genomic_DNA"/>
</dbReference>